<name>A0A8E2ET67_9PEZI</name>
<organism evidence="1 2">
    <name type="scientific">Glonium stellatum</name>
    <dbReference type="NCBI Taxonomy" id="574774"/>
    <lineage>
        <taxon>Eukaryota</taxon>
        <taxon>Fungi</taxon>
        <taxon>Dikarya</taxon>
        <taxon>Ascomycota</taxon>
        <taxon>Pezizomycotina</taxon>
        <taxon>Dothideomycetes</taxon>
        <taxon>Pleosporomycetidae</taxon>
        <taxon>Gloniales</taxon>
        <taxon>Gloniaceae</taxon>
        <taxon>Glonium</taxon>
    </lineage>
</organism>
<dbReference type="OrthoDB" id="5245206at2759"/>
<protein>
    <submittedName>
        <fullName evidence="1">Uncharacterized protein</fullName>
    </submittedName>
</protein>
<reference evidence="1 2" key="1">
    <citation type="journal article" date="2016" name="Nat. Commun.">
        <title>Ectomycorrhizal ecology is imprinted in the genome of the dominant symbiotic fungus Cenococcum geophilum.</title>
        <authorList>
            <consortium name="DOE Joint Genome Institute"/>
            <person name="Peter M."/>
            <person name="Kohler A."/>
            <person name="Ohm R.A."/>
            <person name="Kuo A."/>
            <person name="Krutzmann J."/>
            <person name="Morin E."/>
            <person name="Arend M."/>
            <person name="Barry K.W."/>
            <person name="Binder M."/>
            <person name="Choi C."/>
            <person name="Clum A."/>
            <person name="Copeland A."/>
            <person name="Grisel N."/>
            <person name="Haridas S."/>
            <person name="Kipfer T."/>
            <person name="LaButti K."/>
            <person name="Lindquist E."/>
            <person name="Lipzen A."/>
            <person name="Maire R."/>
            <person name="Meier B."/>
            <person name="Mihaltcheva S."/>
            <person name="Molinier V."/>
            <person name="Murat C."/>
            <person name="Poggeler S."/>
            <person name="Quandt C.A."/>
            <person name="Sperisen C."/>
            <person name="Tritt A."/>
            <person name="Tisserant E."/>
            <person name="Crous P.W."/>
            <person name="Henrissat B."/>
            <person name="Nehls U."/>
            <person name="Egli S."/>
            <person name="Spatafora J.W."/>
            <person name="Grigoriev I.V."/>
            <person name="Martin F.M."/>
        </authorList>
    </citation>
    <scope>NUCLEOTIDE SEQUENCE [LARGE SCALE GENOMIC DNA]</scope>
    <source>
        <strain evidence="1 2">CBS 207.34</strain>
    </source>
</reference>
<dbReference type="EMBL" id="KV750597">
    <property type="protein sequence ID" value="OCL04136.1"/>
    <property type="molecule type" value="Genomic_DNA"/>
</dbReference>
<proteinExistence type="predicted"/>
<accession>A0A8E2ET67</accession>
<gene>
    <name evidence="1" type="ORF">AOQ84DRAFT_346672</name>
</gene>
<evidence type="ECO:0000313" key="2">
    <source>
        <dbReference type="Proteomes" id="UP000250140"/>
    </source>
</evidence>
<dbReference type="AlphaFoldDB" id="A0A8E2ET67"/>
<sequence length="584" mass="65250">MPTFSEFIKAGDSYAYSSSMFDWIPQNNEVVSWKPLYRSLFDELVWMRKEQVTDPSRPISRLIITTPKHMKTSKRKPALQQRSPQLRFVVFRVLARIIGSINRVRDEAQSMERHMLYYRDYTEGNQQSLKSKNAADISEKGLEHAQSGNAAPKLVKNFRTLRSLNPNNSTDPNFETLYSESIWADNLRKISLREERPYIEISAEELAALSFVLGIPIALADNSGSVDLESFGAFGISLRSHRSLDGVHHLHFGYRQRDISQRPSKGSGYSTIFAKNLACGSLPFSQDKNVIHTILVDETAVKSLKRGLNTINATATALTPQTELLSRLPSLAASRFYRVSRPNNHPISLALISFPAAVATLPFAGGLTAMASLHLISAIRFTASGGLVLGKLLQRLEDLIHKVHRHAPSLELFGEYLLDGNRRHWIKTAGYLDYLPSVYDTDIPTGVARVGRYVTLLERIVALAPDAGIDPVADVSQACRLEVERAYDAAVSNYAKNARDSVQMNESIFKDIGEEMADILKKPIPFDVKTCARIARLIIVAWTYQVGIVTWTEDEKREALKQRSEAGVYCPIPIDSMPAISLVS</sequence>
<evidence type="ECO:0000313" key="1">
    <source>
        <dbReference type="EMBL" id="OCL04136.1"/>
    </source>
</evidence>
<dbReference type="Proteomes" id="UP000250140">
    <property type="component" value="Unassembled WGS sequence"/>
</dbReference>
<keyword evidence="2" id="KW-1185">Reference proteome</keyword>